<reference evidence="1" key="1">
    <citation type="journal article" date="2020" name="Stud. Mycol.">
        <title>101 Dothideomycetes genomes: a test case for predicting lifestyles and emergence of pathogens.</title>
        <authorList>
            <person name="Haridas S."/>
            <person name="Albert R."/>
            <person name="Binder M."/>
            <person name="Bloem J."/>
            <person name="Labutti K."/>
            <person name="Salamov A."/>
            <person name="Andreopoulos B."/>
            <person name="Baker S."/>
            <person name="Barry K."/>
            <person name="Bills G."/>
            <person name="Bluhm B."/>
            <person name="Cannon C."/>
            <person name="Castanera R."/>
            <person name="Culley D."/>
            <person name="Daum C."/>
            <person name="Ezra D."/>
            <person name="Gonzalez J."/>
            <person name="Henrissat B."/>
            <person name="Kuo A."/>
            <person name="Liang C."/>
            <person name="Lipzen A."/>
            <person name="Lutzoni F."/>
            <person name="Magnuson J."/>
            <person name="Mondo S."/>
            <person name="Nolan M."/>
            <person name="Ohm R."/>
            <person name="Pangilinan J."/>
            <person name="Park H.-J."/>
            <person name="Ramirez L."/>
            <person name="Alfaro M."/>
            <person name="Sun H."/>
            <person name="Tritt A."/>
            <person name="Yoshinaga Y."/>
            <person name="Zwiers L.-H."/>
            <person name="Turgeon B."/>
            <person name="Goodwin S."/>
            <person name="Spatafora J."/>
            <person name="Crous P."/>
            <person name="Grigoriev I."/>
        </authorList>
    </citation>
    <scope>NUCLEOTIDE SEQUENCE</scope>
    <source>
        <strain evidence="1">CBS 107.79</strain>
    </source>
</reference>
<accession>A0A6A5VHT2</accession>
<proteinExistence type="predicted"/>
<dbReference type="AlphaFoldDB" id="A0A6A5VHT2"/>
<organism evidence="1 2">
    <name type="scientific">Bimuria novae-zelandiae CBS 107.79</name>
    <dbReference type="NCBI Taxonomy" id="1447943"/>
    <lineage>
        <taxon>Eukaryota</taxon>
        <taxon>Fungi</taxon>
        <taxon>Dikarya</taxon>
        <taxon>Ascomycota</taxon>
        <taxon>Pezizomycotina</taxon>
        <taxon>Dothideomycetes</taxon>
        <taxon>Pleosporomycetidae</taxon>
        <taxon>Pleosporales</taxon>
        <taxon>Massarineae</taxon>
        <taxon>Didymosphaeriaceae</taxon>
        <taxon>Bimuria</taxon>
    </lineage>
</organism>
<keyword evidence="2" id="KW-1185">Reference proteome</keyword>
<protein>
    <submittedName>
        <fullName evidence="1">Uncharacterized protein</fullName>
    </submittedName>
</protein>
<gene>
    <name evidence="1" type="ORF">BU23DRAFT_430531</name>
</gene>
<feature type="non-terminal residue" evidence="1">
    <location>
        <position position="121"/>
    </location>
</feature>
<dbReference type="Proteomes" id="UP000800036">
    <property type="component" value="Unassembled WGS sequence"/>
</dbReference>
<evidence type="ECO:0000313" key="1">
    <source>
        <dbReference type="EMBL" id="KAF1976751.1"/>
    </source>
</evidence>
<dbReference type="OrthoDB" id="4772757at2759"/>
<sequence>MAMSVSSLCFQEAYDARASGRIDLDAYLTHIVAHYRGLRHESDEEAKRRWLPSGFDDEVRDILLSEDYQPFDDADATALHKIFLSAFQGEVPALRTLLSSSTAATEYYLRPLVQISTREGD</sequence>
<dbReference type="EMBL" id="ML976665">
    <property type="protein sequence ID" value="KAF1976751.1"/>
    <property type="molecule type" value="Genomic_DNA"/>
</dbReference>
<name>A0A6A5VHT2_9PLEO</name>
<evidence type="ECO:0000313" key="2">
    <source>
        <dbReference type="Proteomes" id="UP000800036"/>
    </source>
</evidence>